<evidence type="ECO:0000313" key="6">
    <source>
        <dbReference type="Proteomes" id="UP001530400"/>
    </source>
</evidence>
<evidence type="ECO:0000256" key="2">
    <source>
        <dbReference type="ARBA" id="ARBA00044677"/>
    </source>
</evidence>
<dbReference type="EMBL" id="JALLPJ020001231">
    <property type="protein sequence ID" value="KAL3773475.1"/>
    <property type="molecule type" value="Genomic_DNA"/>
</dbReference>
<sequence length="425" mass="47932">MDDSEVLMSEFIDELCFQFKLVYKITLTRRYIVDLDSSTEKKFSRHLIVHLPNDELFENAQAAGLFAKRLVTRLADDLADGTLEKRHATLGRYLFVKTKDPTKTACFVDLGVYTRNRLFRLMGSSKFGKSASASLRISAANQFQFPSNFTNSSFYVPDMAQAAPSSKSLSNHDEFCRSLQWENHANALAITLVVPANASKMKFPILPSYSDNESSDITKVLLTSQSISSCSVIASRPTTASMKASGQSPIPKLDAFILTTVGKRGGVEGRIRAWSVEFTDGNYHLTYQMCENRWCERIGRHHKSNNIMWTVDLTKRACWQACHDSDCRGFRGSVVQFTDLHEDILAEIDEFLFDRELETLDITQVVACSQQNGNDEFEDALIDQAIRDIDMHVVSPDAKKISHDNEFDDDEVDRALQNLELPAMS</sequence>
<organism evidence="5 6">
    <name type="scientific">Cyclotella atomus</name>
    <dbReference type="NCBI Taxonomy" id="382360"/>
    <lineage>
        <taxon>Eukaryota</taxon>
        <taxon>Sar</taxon>
        <taxon>Stramenopiles</taxon>
        <taxon>Ochrophyta</taxon>
        <taxon>Bacillariophyta</taxon>
        <taxon>Coscinodiscophyceae</taxon>
        <taxon>Thalassiosirophycidae</taxon>
        <taxon>Stephanodiscales</taxon>
        <taxon>Stephanodiscaceae</taxon>
        <taxon>Cyclotella</taxon>
    </lineage>
</organism>
<proteinExistence type="predicted"/>
<evidence type="ECO:0000256" key="3">
    <source>
        <dbReference type="ARBA" id="ARBA00044768"/>
    </source>
</evidence>
<reference evidence="5 6" key="1">
    <citation type="submission" date="2024-10" db="EMBL/GenBank/DDBJ databases">
        <title>Updated reference genomes for cyclostephanoid diatoms.</title>
        <authorList>
            <person name="Roberts W.R."/>
            <person name="Alverson A.J."/>
        </authorList>
    </citation>
    <scope>NUCLEOTIDE SEQUENCE [LARGE SCALE GENOMIC DNA]</scope>
    <source>
        <strain evidence="5 6">AJA010-31</strain>
    </source>
</reference>
<dbReference type="Proteomes" id="UP001530400">
    <property type="component" value="Unassembled WGS sequence"/>
</dbReference>
<dbReference type="PANTHER" id="PTHR31399">
    <property type="entry name" value="DNA-DIRECTED PRIMASE / POLYMERASE PROTEIN"/>
    <property type="match status" value="1"/>
</dbReference>
<accession>A0ABD3NJQ6</accession>
<dbReference type="GO" id="GO:0003887">
    <property type="term" value="F:DNA-directed DNA polymerase activity"/>
    <property type="evidence" value="ECO:0007669"/>
    <property type="project" value="UniProtKB-EC"/>
</dbReference>
<evidence type="ECO:0000313" key="5">
    <source>
        <dbReference type="EMBL" id="KAL3773475.1"/>
    </source>
</evidence>
<dbReference type="InterPro" id="IPR044917">
    <property type="entry name" value="PRIMPOL"/>
</dbReference>
<protein>
    <recommendedName>
        <fullName evidence="1">DNA-directed primase/polymerase protein</fullName>
        <ecNumber evidence="3">2.7.7.102</ecNumber>
    </recommendedName>
</protein>
<comment type="catalytic activity">
    <reaction evidence="4">
        <text>DNA(n) + a 2'-deoxyribonucleoside 5'-triphosphate = DNA(n+1) + diphosphate</text>
        <dbReference type="Rhea" id="RHEA:22508"/>
        <dbReference type="Rhea" id="RHEA-COMP:17339"/>
        <dbReference type="Rhea" id="RHEA-COMP:17340"/>
        <dbReference type="ChEBI" id="CHEBI:33019"/>
        <dbReference type="ChEBI" id="CHEBI:61560"/>
        <dbReference type="ChEBI" id="CHEBI:173112"/>
        <dbReference type="EC" id="2.7.7.7"/>
    </reaction>
    <physiologicalReaction direction="left-to-right" evidence="4">
        <dbReference type="Rhea" id="RHEA:22509"/>
    </physiologicalReaction>
</comment>
<name>A0ABD3NJQ6_9STRA</name>
<dbReference type="Pfam" id="PF03121">
    <property type="entry name" value="Herpes_UL52"/>
    <property type="match status" value="1"/>
</dbReference>
<keyword evidence="6" id="KW-1185">Reference proteome</keyword>
<comment type="caution">
    <text evidence="5">The sequence shown here is derived from an EMBL/GenBank/DDBJ whole genome shotgun (WGS) entry which is preliminary data.</text>
</comment>
<dbReference type="AlphaFoldDB" id="A0ABD3NJQ6"/>
<evidence type="ECO:0000256" key="1">
    <source>
        <dbReference type="ARBA" id="ARBA00026139"/>
    </source>
</evidence>
<dbReference type="PANTHER" id="PTHR31399:SF0">
    <property type="entry name" value="DNA-DIRECTED PRIMASE_POLYMERASE PROTEIN"/>
    <property type="match status" value="1"/>
</dbReference>
<comment type="catalytic activity">
    <reaction evidence="2">
        <text>ssDNA + n NTP = ssDNA/pppN(pN)n-1 hybrid + (n-1) diphosphate.</text>
        <dbReference type="EC" id="2.7.7.102"/>
    </reaction>
</comment>
<gene>
    <name evidence="5" type="ORF">ACHAWO_012736</name>
</gene>
<dbReference type="EC" id="2.7.7.102" evidence="3"/>
<evidence type="ECO:0000256" key="4">
    <source>
        <dbReference type="ARBA" id="ARBA00047303"/>
    </source>
</evidence>